<proteinExistence type="predicted"/>
<dbReference type="AlphaFoldDB" id="X0YXZ0"/>
<protein>
    <submittedName>
        <fullName evidence="1">Uncharacterized protein</fullName>
    </submittedName>
</protein>
<feature type="non-terminal residue" evidence="1">
    <location>
        <position position="1"/>
    </location>
</feature>
<sequence>FKDFEGYDWFAVIDEFDLKAHAEKLKKKYPNWTERQARCVLYWQNSVRKRLREKAQGIMYPLMGDIMLDVPEACGVNLFATMAKHNLFLKTNPDTVYKIVLVGKPDPSRDGNTDEVS</sequence>
<gene>
    <name evidence="1" type="ORF">S01H1_64313</name>
</gene>
<comment type="caution">
    <text evidence="1">The sequence shown here is derived from an EMBL/GenBank/DDBJ whole genome shotgun (WGS) entry which is preliminary data.</text>
</comment>
<name>X0YXZ0_9ZZZZ</name>
<dbReference type="EMBL" id="BARS01042383">
    <property type="protein sequence ID" value="GAG41411.1"/>
    <property type="molecule type" value="Genomic_DNA"/>
</dbReference>
<reference evidence="1" key="1">
    <citation type="journal article" date="2014" name="Front. Microbiol.">
        <title>High frequency of phylogenetically diverse reductive dehalogenase-homologous genes in deep subseafloor sedimentary metagenomes.</title>
        <authorList>
            <person name="Kawai M."/>
            <person name="Futagami T."/>
            <person name="Toyoda A."/>
            <person name="Takaki Y."/>
            <person name="Nishi S."/>
            <person name="Hori S."/>
            <person name="Arai W."/>
            <person name="Tsubouchi T."/>
            <person name="Morono Y."/>
            <person name="Uchiyama I."/>
            <person name="Ito T."/>
            <person name="Fujiyama A."/>
            <person name="Inagaki F."/>
            <person name="Takami H."/>
        </authorList>
    </citation>
    <scope>NUCLEOTIDE SEQUENCE</scope>
    <source>
        <strain evidence="1">Expedition CK06-06</strain>
    </source>
</reference>
<evidence type="ECO:0000313" key="1">
    <source>
        <dbReference type="EMBL" id="GAG41411.1"/>
    </source>
</evidence>
<organism evidence="1">
    <name type="scientific">marine sediment metagenome</name>
    <dbReference type="NCBI Taxonomy" id="412755"/>
    <lineage>
        <taxon>unclassified sequences</taxon>
        <taxon>metagenomes</taxon>
        <taxon>ecological metagenomes</taxon>
    </lineage>
</organism>
<accession>X0YXZ0</accession>